<dbReference type="STRING" id="861266.ARTSIC4J27_619"/>
<dbReference type="Proteomes" id="UP000035722">
    <property type="component" value="Unassembled WGS sequence"/>
</dbReference>
<dbReference type="RefSeq" id="WP_050053745.1">
    <property type="nucleotide sequence ID" value="NZ_CAQI01000029.1"/>
</dbReference>
<accession>A0A024GXK3</accession>
<evidence type="ECO:0000313" key="1">
    <source>
        <dbReference type="EMBL" id="CCQ44690.1"/>
    </source>
</evidence>
<proteinExistence type="predicted"/>
<evidence type="ECO:0000313" key="2">
    <source>
        <dbReference type="Proteomes" id="UP000035722"/>
    </source>
</evidence>
<sequence length="80" mass="9065">MSKPKPLAVFRDSEEHPMNEVLADFIGSVVTVTRKDGRRHWGLLRPEVLDDYEVVMPDTGAPLATFDRQEIVELAVWSEA</sequence>
<gene>
    <name evidence="1" type="ORF">ARTSIC4J27_619</name>
</gene>
<comment type="caution">
    <text evidence="1">The sequence shown here is derived from an EMBL/GenBank/DDBJ whole genome shotgun (WGS) entry which is preliminary data.</text>
</comment>
<keyword evidence="2" id="KW-1185">Reference proteome</keyword>
<organism evidence="1 2">
    <name type="scientific">Pseudarthrobacter siccitolerans</name>
    <dbReference type="NCBI Taxonomy" id="861266"/>
    <lineage>
        <taxon>Bacteria</taxon>
        <taxon>Bacillati</taxon>
        <taxon>Actinomycetota</taxon>
        <taxon>Actinomycetes</taxon>
        <taxon>Micrococcales</taxon>
        <taxon>Micrococcaceae</taxon>
        <taxon>Pseudarthrobacter</taxon>
    </lineage>
</organism>
<dbReference type="EMBL" id="CAQI01000029">
    <property type="protein sequence ID" value="CCQ44690.1"/>
    <property type="molecule type" value="Genomic_DNA"/>
</dbReference>
<dbReference type="AlphaFoldDB" id="A0A024GXK3"/>
<reference evidence="2" key="1">
    <citation type="journal article" date="2014" name="Genome Announc.">
        <title>Genome Sequence of Arthrobacter siccitolerans 4J27, a Xeroprotectant-Producing Desiccation-Tolerant Microorganism.</title>
        <authorList>
            <person name="Manzanera M."/>
            <person name="Santa-Cruz-Calvo L."/>
            <person name="Vilchez J.I."/>
            <person name="Garcia-Fontana C."/>
            <person name="Silva-Castro G.A."/>
            <person name="Calvo C."/>
            <person name="Gonzalez-Lopez J."/>
        </authorList>
    </citation>
    <scope>NUCLEOTIDE SEQUENCE [LARGE SCALE GENOMIC DNA]</scope>
    <source>
        <strain evidence="2">4J27</strain>
    </source>
</reference>
<name>A0A024GXK3_9MICC</name>
<protein>
    <submittedName>
        <fullName evidence="1">Uncharacterized protein</fullName>
    </submittedName>
</protein>